<proteinExistence type="predicted"/>
<dbReference type="PROSITE" id="PS50977">
    <property type="entry name" value="HTH_TETR_2"/>
    <property type="match status" value="1"/>
</dbReference>
<evidence type="ECO:0000256" key="4">
    <source>
        <dbReference type="PROSITE-ProRule" id="PRU00335"/>
    </source>
</evidence>
<sequence>MSRSVIKVGAEEHVARWEPDAQARLQDAALELVGRQGFERTTAAEIAEAVGLNRRTFFRHFPDKRDVFFAGQARIEADLVAGVTEAPPGESPMGLVGLALARAADTFAHLPREQVRTRQAIIDAEPALLERERQKFAALARSVGDAMRERGVADLAATLAAESGVLVFRTAFTQWLADGESRSLPLIIAETAAALRALNATH</sequence>
<dbReference type="InterPro" id="IPR009057">
    <property type="entry name" value="Homeodomain-like_sf"/>
</dbReference>
<dbReference type="InterPro" id="IPR001647">
    <property type="entry name" value="HTH_TetR"/>
</dbReference>
<dbReference type="InterPro" id="IPR023772">
    <property type="entry name" value="DNA-bd_HTH_TetR-type_CS"/>
</dbReference>
<dbReference type="PANTHER" id="PTHR30055">
    <property type="entry name" value="HTH-TYPE TRANSCRIPTIONAL REGULATOR RUTR"/>
    <property type="match status" value="1"/>
</dbReference>
<feature type="domain" description="HTH tetR-type" evidence="5">
    <location>
        <begin position="19"/>
        <end position="79"/>
    </location>
</feature>
<evidence type="ECO:0000313" key="7">
    <source>
        <dbReference type="Proteomes" id="UP001500897"/>
    </source>
</evidence>
<keyword evidence="1" id="KW-0805">Transcription regulation</keyword>
<dbReference type="PANTHER" id="PTHR30055:SF238">
    <property type="entry name" value="MYCOFACTOCIN BIOSYNTHESIS TRANSCRIPTIONAL REGULATOR MFTR-RELATED"/>
    <property type="match status" value="1"/>
</dbReference>
<dbReference type="PROSITE" id="PS01081">
    <property type="entry name" value="HTH_TETR_1"/>
    <property type="match status" value="1"/>
</dbReference>
<organism evidence="6 7">
    <name type="scientific">Kitasatospora saccharophila</name>
    <dbReference type="NCBI Taxonomy" id="407973"/>
    <lineage>
        <taxon>Bacteria</taxon>
        <taxon>Bacillati</taxon>
        <taxon>Actinomycetota</taxon>
        <taxon>Actinomycetes</taxon>
        <taxon>Kitasatosporales</taxon>
        <taxon>Streptomycetaceae</taxon>
        <taxon>Kitasatospora</taxon>
    </lineage>
</organism>
<evidence type="ECO:0000256" key="2">
    <source>
        <dbReference type="ARBA" id="ARBA00023125"/>
    </source>
</evidence>
<reference evidence="7" key="1">
    <citation type="journal article" date="2019" name="Int. J. Syst. Evol. Microbiol.">
        <title>The Global Catalogue of Microorganisms (GCM) 10K type strain sequencing project: providing services to taxonomists for standard genome sequencing and annotation.</title>
        <authorList>
            <consortium name="The Broad Institute Genomics Platform"/>
            <consortium name="The Broad Institute Genome Sequencing Center for Infectious Disease"/>
            <person name="Wu L."/>
            <person name="Ma J."/>
        </authorList>
    </citation>
    <scope>NUCLEOTIDE SEQUENCE [LARGE SCALE GENOMIC DNA]</scope>
    <source>
        <strain evidence="7">JCM 14559</strain>
    </source>
</reference>
<dbReference type="InterPro" id="IPR050109">
    <property type="entry name" value="HTH-type_TetR-like_transc_reg"/>
</dbReference>
<accession>A0ABP5K2V3</accession>
<evidence type="ECO:0000313" key="6">
    <source>
        <dbReference type="EMBL" id="GAA2126248.1"/>
    </source>
</evidence>
<gene>
    <name evidence="6" type="ORF">GCM10009759_78580</name>
</gene>
<dbReference type="Pfam" id="PF00440">
    <property type="entry name" value="TetR_N"/>
    <property type="match status" value="1"/>
</dbReference>
<evidence type="ECO:0000256" key="3">
    <source>
        <dbReference type="ARBA" id="ARBA00023163"/>
    </source>
</evidence>
<keyword evidence="3" id="KW-0804">Transcription</keyword>
<dbReference type="SUPFAM" id="SSF46689">
    <property type="entry name" value="Homeodomain-like"/>
    <property type="match status" value="1"/>
</dbReference>
<dbReference type="EMBL" id="BAAANS010000119">
    <property type="protein sequence ID" value="GAA2126248.1"/>
    <property type="molecule type" value="Genomic_DNA"/>
</dbReference>
<evidence type="ECO:0000259" key="5">
    <source>
        <dbReference type="PROSITE" id="PS50977"/>
    </source>
</evidence>
<keyword evidence="7" id="KW-1185">Reference proteome</keyword>
<dbReference type="Gene3D" id="1.10.357.10">
    <property type="entry name" value="Tetracycline Repressor, domain 2"/>
    <property type="match status" value="1"/>
</dbReference>
<name>A0ABP5K2V3_9ACTN</name>
<dbReference type="Proteomes" id="UP001500897">
    <property type="component" value="Unassembled WGS sequence"/>
</dbReference>
<comment type="caution">
    <text evidence="6">The sequence shown here is derived from an EMBL/GenBank/DDBJ whole genome shotgun (WGS) entry which is preliminary data.</text>
</comment>
<evidence type="ECO:0000256" key="1">
    <source>
        <dbReference type="ARBA" id="ARBA00023015"/>
    </source>
</evidence>
<dbReference type="PRINTS" id="PR00455">
    <property type="entry name" value="HTHTETR"/>
</dbReference>
<protein>
    <submittedName>
        <fullName evidence="6">TetR family transcriptional regulator</fullName>
    </submittedName>
</protein>
<feature type="DNA-binding region" description="H-T-H motif" evidence="4">
    <location>
        <begin position="42"/>
        <end position="61"/>
    </location>
</feature>
<keyword evidence="2 4" id="KW-0238">DNA-binding</keyword>